<name>A0A2U9AYM3_SCOMX</name>
<evidence type="ECO:0000259" key="1">
    <source>
        <dbReference type="Pfam" id="PF15059"/>
    </source>
</evidence>
<protein>
    <submittedName>
        <fullName evidence="2">Putative speriolin-like protein</fullName>
    </submittedName>
</protein>
<proteinExistence type="predicted"/>
<evidence type="ECO:0000313" key="3">
    <source>
        <dbReference type="Proteomes" id="UP000246464"/>
    </source>
</evidence>
<keyword evidence="3" id="KW-1185">Reference proteome</keyword>
<organism evidence="2 3">
    <name type="scientific">Scophthalmus maximus</name>
    <name type="common">Turbot</name>
    <name type="synonym">Psetta maxima</name>
    <dbReference type="NCBI Taxonomy" id="52904"/>
    <lineage>
        <taxon>Eukaryota</taxon>
        <taxon>Metazoa</taxon>
        <taxon>Chordata</taxon>
        <taxon>Craniata</taxon>
        <taxon>Vertebrata</taxon>
        <taxon>Euteleostomi</taxon>
        <taxon>Actinopterygii</taxon>
        <taxon>Neopterygii</taxon>
        <taxon>Teleostei</taxon>
        <taxon>Neoteleostei</taxon>
        <taxon>Acanthomorphata</taxon>
        <taxon>Carangaria</taxon>
        <taxon>Pleuronectiformes</taxon>
        <taxon>Pleuronectoidei</taxon>
        <taxon>Scophthalmidae</taxon>
        <taxon>Scophthalmus</taxon>
    </lineage>
</organism>
<gene>
    <name evidence="2" type="ORF">SMAX5B_011912</name>
</gene>
<dbReference type="Pfam" id="PF15059">
    <property type="entry name" value="Speriolin_C"/>
    <property type="match status" value="1"/>
</dbReference>
<dbReference type="GO" id="GO:0005813">
    <property type="term" value="C:centrosome"/>
    <property type="evidence" value="ECO:0007669"/>
    <property type="project" value="TreeGrafter"/>
</dbReference>
<feature type="domain" description="Speriolin C-terminal" evidence="1">
    <location>
        <begin position="129"/>
        <end position="275"/>
    </location>
</feature>
<dbReference type="PANTHER" id="PTHR22192">
    <property type="entry name" value="SPERIOLIN"/>
    <property type="match status" value="1"/>
</dbReference>
<accession>A0A2U9AYM3</accession>
<dbReference type="OrthoDB" id="6114770at2759"/>
<dbReference type="AlphaFoldDB" id="A0A2U9AYM3"/>
<dbReference type="InterPro" id="IPR026715">
    <property type="entry name" value="SPATC1"/>
</dbReference>
<dbReference type="PANTHER" id="PTHR22192:SF17">
    <property type="entry name" value="SPERIOLIN-LIKE PROTEIN"/>
    <property type="match status" value="1"/>
</dbReference>
<dbReference type="EMBL" id="CP026243">
    <property type="protein sequence ID" value="AWO96718.1"/>
    <property type="molecule type" value="Genomic_DNA"/>
</dbReference>
<reference evidence="2 3" key="1">
    <citation type="submission" date="2017-12" db="EMBL/GenBank/DDBJ databases">
        <title>Integrating genomic resources of turbot (Scophthalmus maximus) in depth evaluation of genetic and physical mapping variation across individuals.</title>
        <authorList>
            <person name="Martinez P."/>
        </authorList>
    </citation>
    <scope>NUCLEOTIDE SEQUENCE [LARGE SCALE GENOMIC DNA]</scope>
</reference>
<evidence type="ECO:0000313" key="2">
    <source>
        <dbReference type="EMBL" id="AWO96718.1"/>
    </source>
</evidence>
<dbReference type="Proteomes" id="UP000246464">
    <property type="component" value="Chromosome 1"/>
</dbReference>
<sequence>MDLEQTFNTLLSANEQLGQENEHLKSMLSVYKENNELRARMQSFNDNTLEASTVCSPAGRKLSRLWQTTFDERQFQKDLQQTKFKNERRTSSPADFRSFIQSSVHTDTSEKAESRSCQADVPLEVRDRLLGEIAFQLDRRILSHVFQGHKRLYGFTLLNIPDKIIEVSTHPLTGKVDEGYRLHLTQRYAGLMEQLNQLGYKKTLHPLFTEFIINTFGILKERPGQNSIQAMDYNNPDILRKLIKIGAPKKLQEALLIVLTCLCDMAEKDKKPLLIR</sequence>
<dbReference type="InterPro" id="IPR029384">
    <property type="entry name" value="Speriolin_C"/>
</dbReference>